<organism evidence="4 5">
    <name type="scientific">Leucobacter chromiisoli</name>
    <dbReference type="NCBI Taxonomy" id="2796471"/>
    <lineage>
        <taxon>Bacteria</taxon>
        <taxon>Bacillati</taxon>
        <taxon>Actinomycetota</taxon>
        <taxon>Actinomycetes</taxon>
        <taxon>Micrococcales</taxon>
        <taxon>Microbacteriaceae</taxon>
        <taxon>Leucobacter</taxon>
    </lineage>
</organism>
<feature type="region of interest" description="Disordered" evidence="1">
    <location>
        <begin position="737"/>
        <end position="764"/>
    </location>
</feature>
<evidence type="ECO:0000259" key="3">
    <source>
        <dbReference type="Pfam" id="PF16640"/>
    </source>
</evidence>
<dbReference type="GO" id="GO:0005975">
    <property type="term" value="P:carbohydrate metabolic process"/>
    <property type="evidence" value="ECO:0007669"/>
    <property type="project" value="UniProtKB-ARBA"/>
</dbReference>
<dbReference type="NCBIfam" id="NF038134">
    <property type="entry name" value="choice_anch_M"/>
    <property type="match status" value="2"/>
</dbReference>
<evidence type="ECO:0000313" key="5">
    <source>
        <dbReference type="Proteomes" id="UP000608530"/>
    </source>
</evidence>
<proteinExistence type="predicted"/>
<keyword evidence="5" id="KW-1185">Reference proteome</keyword>
<dbReference type="Proteomes" id="UP000608530">
    <property type="component" value="Unassembled WGS sequence"/>
</dbReference>
<dbReference type="RefSeq" id="WP_200115261.1">
    <property type="nucleotide sequence ID" value="NZ_JAEHOH010000011.1"/>
</dbReference>
<feature type="domain" description="Bacterial Ig-like" evidence="3">
    <location>
        <begin position="272"/>
        <end position="357"/>
    </location>
</feature>
<reference evidence="4" key="1">
    <citation type="submission" date="2020-12" db="EMBL/GenBank/DDBJ databases">
        <title>Leucobacter sp. CAS1, isolated from Chromium sludge.</title>
        <authorList>
            <person name="Xu Z."/>
        </authorList>
    </citation>
    <scope>NUCLEOTIDE SEQUENCE</scope>
    <source>
        <strain evidence="4">CSA1</strain>
    </source>
</reference>
<dbReference type="Pfam" id="PF16640">
    <property type="entry name" value="Big_3_5"/>
    <property type="match status" value="1"/>
</dbReference>
<keyword evidence="2" id="KW-1133">Transmembrane helix</keyword>
<dbReference type="InterPro" id="IPR013783">
    <property type="entry name" value="Ig-like_fold"/>
</dbReference>
<keyword evidence="2" id="KW-0812">Transmembrane</keyword>
<evidence type="ECO:0000313" key="4">
    <source>
        <dbReference type="EMBL" id="MBK0419116.1"/>
    </source>
</evidence>
<feature type="compositionally biased region" description="Basic and acidic residues" evidence="1">
    <location>
        <begin position="357"/>
        <end position="370"/>
    </location>
</feature>
<gene>
    <name evidence="4" type="ORF">JD276_08715</name>
</gene>
<feature type="region of interest" description="Disordered" evidence="1">
    <location>
        <begin position="348"/>
        <end position="387"/>
    </location>
</feature>
<protein>
    <submittedName>
        <fullName evidence="4">Choice-of-anchor M domain-containing protein</fullName>
    </submittedName>
</protein>
<feature type="transmembrane region" description="Helical" evidence="2">
    <location>
        <begin position="784"/>
        <end position="809"/>
    </location>
</feature>
<dbReference type="InterPro" id="IPR022435">
    <property type="entry name" value="Surface-anchored_actinobac"/>
</dbReference>
<keyword evidence="2" id="KW-0472">Membrane</keyword>
<name>A0A934Q8L2_9MICO</name>
<dbReference type="AlphaFoldDB" id="A0A934Q8L2"/>
<dbReference type="InterPro" id="IPR032109">
    <property type="entry name" value="Big_3_5"/>
</dbReference>
<feature type="region of interest" description="Disordered" evidence="1">
    <location>
        <begin position="466"/>
        <end position="521"/>
    </location>
</feature>
<sequence>MSATSSLRNARMRVVPTILLAFLFVIVGLGGAPTAATAIDTDDGTGAGSLLNAVDPSAEIPVPAGQSDQPAPASREKRVLEDVHTDAVSAFLDSGTLVAGSQADVDGEVAKRLETEELLFHLSDAGKDTIRNAQDRWAFIGEVGDEYWMAPEVRESGIIWPGFSTEDPKLAAGGVTHVDVRLANLEGPGRVELAAGAPRGGIDRLFSSEEDLGAWRLNVPRHVHAFWVFTQPGTYTLTFELTANGQKAQNDYTFVVGDLAEHTQPTSVSLEAGSRSIEQGEPVLLTANVDPANAAGAVQFRDNSTGTVLGHTPVVDGQAQFRADALNPGNHQIVAEFVPTWSTDFDPSSSGSVNLRVDGEAQQRPSHDDTTPVPPGEIGKQQPGANVTVTSPEVVTGYDVSAQLENSALAGHWVSVWLTGQDPAWRGWVQADQRGAFTVNLQGAKAQKDQQFVVKDAEGNFVGWDTFDIVDPSGGGGNNPGGGDNPGGGGNNPGGGGNTPGGGGGGSAGNRAPAQDCRPDVTLDHGHIDAFYVSSANGTAVMQLMEDVTGHRVMRAPETTLMKVKESALGTVGGAPSGVPGRGYWLPLSQDMNLIWPGWDTNTTRPSGHTDVSINITGVDGPGTVSLYTDDKWGGKKPLLNGGRYNLPGTIRVPEPAHTHAHWVFSDRGIYKLTANAVVTNPGTGQSLQTATHTYVFQVGDAPLGDAFCGLNAHNAGEAAAVNAAVHDYAEEALAAAQADAEAESEEDRKRNARGSRAGGRGGSDAAGGFLDDLFGGDGPSPALLAGLLGLGGGLALAGITGGTVWYVVRLRRTIPGDGSPGAVPDGAVSAV</sequence>
<dbReference type="NCBIfam" id="TIGR03769">
    <property type="entry name" value="P_ac_wall_RPT"/>
    <property type="match status" value="2"/>
</dbReference>
<dbReference type="Gene3D" id="2.60.40.10">
    <property type="entry name" value="Immunoglobulins"/>
    <property type="match status" value="1"/>
</dbReference>
<evidence type="ECO:0000256" key="1">
    <source>
        <dbReference type="SAM" id="MobiDB-lite"/>
    </source>
</evidence>
<evidence type="ECO:0000256" key="2">
    <source>
        <dbReference type="SAM" id="Phobius"/>
    </source>
</evidence>
<comment type="caution">
    <text evidence="4">The sequence shown here is derived from an EMBL/GenBank/DDBJ whole genome shotgun (WGS) entry which is preliminary data.</text>
</comment>
<feature type="compositionally biased region" description="Gly residues" evidence="1">
    <location>
        <begin position="473"/>
        <end position="508"/>
    </location>
</feature>
<accession>A0A934Q8L2</accession>
<dbReference type="EMBL" id="JAEHOH010000011">
    <property type="protein sequence ID" value="MBK0419116.1"/>
    <property type="molecule type" value="Genomic_DNA"/>
</dbReference>